<gene>
    <name evidence="2" type="ORF">IM811_008173</name>
</gene>
<protein>
    <submittedName>
        <fullName evidence="2">Uncharacterized protein</fullName>
    </submittedName>
</protein>
<feature type="compositionally biased region" description="Polar residues" evidence="1">
    <location>
        <begin position="25"/>
        <end position="39"/>
    </location>
</feature>
<feature type="region of interest" description="Disordered" evidence="1">
    <location>
        <begin position="52"/>
        <end position="74"/>
    </location>
</feature>
<feature type="compositionally biased region" description="Low complexity" evidence="1">
    <location>
        <begin position="8"/>
        <end position="17"/>
    </location>
</feature>
<feature type="region of interest" description="Disordered" evidence="1">
    <location>
        <begin position="1"/>
        <end position="39"/>
    </location>
</feature>
<feature type="compositionally biased region" description="Polar residues" evidence="1">
    <location>
        <begin position="185"/>
        <end position="196"/>
    </location>
</feature>
<feature type="region of interest" description="Disordered" evidence="1">
    <location>
        <begin position="185"/>
        <end position="208"/>
    </location>
</feature>
<dbReference type="Proteomes" id="UP000616885">
    <property type="component" value="Unassembled WGS sequence"/>
</dbReference>
<dbReference type="AlphaFoldDB" id="A0A8H7TUE7"/>
<sequence length="296" mass="31170">MSGVWTNSSRISSEGSSIKTFGFPTGQSTQVQDTASASISNPVSETTFLTIAVPPTSNSPGQSSPSFTESGSLPTNAENVTAEVTFSTPFSTPSPSSWPSWTTKSACNGSVADSIVKSSTFTTTWTITTTSFSTGNGDAPCTHLDSSNVTAAWSNTTCTSTTSSCGGLSQSPGSTTLRTMTTMRGESGSVDPNTFYQPLPTDIVTTPPKVKDELPSNPDYPWGGGSPIHRHQIVDEPKEHASNSIGGRSKIKNWLWGGRSRGSSLAGSRLLRMTRMEAGSKPLGLPRCKQVCVFDF</sequence>
<evidence type="ECO:0000313" key="2">
    <source>
        <dbReference type="EMBL" id="KAF9757229.1"/>
    </source>
</evidence>
<accession>A0A8H7TUE7</accession>
<proteinExistence type="predicted"/>
<evidence type="ECO:0000256" key="1">
    <source>
        <dbReference type="SAM" id="MobiDB-lite"/>
    </source>
</evidence>
<evidence type="ECO:0000313" key="3">
    <source>
        <dbReference type="Proteomes" id="UP000616885"/>
    </source>
</evidence>
<reference evidence="2" key="1">
    <citation type="submission" date="2020-10" db="EMBL/GenBank/DDBJ databases">
        <title>High-Quality Genome Resource of Clonostachys rosea strain S41 by Oxford Nanopore Long-Read Sequencing.</title>
        <authorList>
            <person name="Wang H."/>
        </authorList>
    </citation>
    <scope>NUCLEOTIDE SEQUENCE</scope>
    <source>
        <strain evidence="2">S41</strain>
    </source>
</reference>
<comment type="caution">
    <text evidence="2">The sequence shown here is derived from an EMBL/GenBank/DDBJ whole genome shotgun (WGS) entry which is preliminary data.</text>
</comment>
<dbReference type="EMBL" id="JADCTT010000002">
    <property type="protein sequence ID" value="KAF9757229.1"/>
    <property type="molecule type" value="Genomic_DNA"/>
</dbReference>
<organism evidence="2 3">
    <name type="scientific">Bionectria ochroleuca</name>
    <name type="common">Gliocladium roseum</name>
    <dbReference type="NCBI Taxonomy" id="29856"/>
    <lineage>
        <taxon>Eukaryota</taxon>
        <taxon>Fungi</taxon>
        <taxon>Dikarya</taxon>
        <taxon>Ascomycota</taxon>
        <taxon>Pezizomycotina</taxon>
        <taxon>Sordariomycetes</taxon>
        <taxon>Hypocreomycetidae</taxon>
        <taxon>Hypocreales</taxon>
        <taxon>Bionectriaceae</taxon>
        <taxon>Clonostachys</taxon>
    </lineage>
</organism>
<name>A0A8H7TUE7_BIOOC</name>